<evidence type="ECO:0000256" key="4">
    <source>
        <dbReference type="ARBA" id="ARBA00022692"/>
    </source>
</evidence>
<evidence type="ECO:0000256" key="1">
    <source>
        <dbReference type="ARBA" id="ARBA00004651"/>
    </source>
</evidence>
<feature type="transmembrane region" description="Helical" evidence="7">
    <location>
        <begin position="9"/>
        <end position="26"/>
    </location>
</feature>
<keyword evidence="3" id="KW-1003">Cell membrane</keyword>
<dbReference type="AlphaFoldDB" id="A0A7T7XR68"/>
<evidence type="ECO:0000313" key="9">
    <source>
        <dbReference type="Proteomes" id="UP000595917"/>
    </source>
</evidence>
<keyword evidence="5 7" id="KW-1133">Transmembrane helix</keyword>
<keyword evidence="6 7" id="KW-0472">Membrane</keyword>
<dbReference type="GO" id="GO:0005886">
    <property type="term" value="C:plasma membrane"/>
    <property type="evidence" value="ECO:0007669"/>
    <property type="project" value="UniProtKB-SubCell"/>
</dbReference>
<dbReference type="PANTHER" id="PTHR34584:SF1">
    <property type="entry name" value="NA(+)_H(+) ANTIPORTER SUBUNIT E1"/>
    <property type="match status" value="1"/>
</dbReference>
<comment type="similarity">
    <text evidence="2">Belongs to the CPA3 antiporters (TC 2.A.63) subunit E family.</text>
</comment>
<dbReference type="KEGG" id="bhc:JFL75_08760"/>
<comment type="subcellular location">
    <subcellularLocation>
        <location evidence="1">Cell membrane</location>
        <topology evidence="1">Multi-pass membrane protein</topology>
    </subcellularLocation>
</comment>
<evidence type="ECO:0000256" key="5">
    <source>
        <dbReference type="ARBA" id="ARBA00022989"/>
    </source>
</evidence>
<dbReference type="GO" id="GO:0008324">
    <property type="term" value="F:monoatomic cation transmembrane transporter activity"/>
    <property type="evidence" value="ECO:0007669"/>
    <property type="project" value="InterPro"/>
</dbReference>
<accession>A0A7T7XR68</accession>
<organism evidence="8 9">
    <name type="scientific">Breznakiella homolactica</name>
    <dbReference type="NCBI Taxonomy" id="2798577"/>
    <lineage>
        <taxon>Bacteria</taxon>
        <taxon>Pseudomonadati</taxon>
        <taxon>Spirochaetota</taxon>
        <taxon>Spirochaetia</taxon>
        <taxon>Spirochaetales</taxon>
        <taxon>Breznakiellaceae</taxon>
        <taxon>Breznakiella</taxon>
    </lineage>
</organism>
<evidence type="ECO:0000256" key="3">
    <source>
        <dbReference type="ARBA" id="ARBA00022475"/>
    </source>
</evidence>
<keyword evidence="4 7" id="KW-0812">Transmembrane</keyword>
<dbReference type="EMBL" id="CP067089">
    <property type="protein sequence ID" value="QQO10992.1"/>
    <property type="molecule type" value="Genomic_DNA"/>
</dbReference>
<dbReference type="RefSeq" id="WP_215628302.1">
    <property type="nucleotide sequence ID" value="NZ_CP067089.2"/>
</dbReference>
<feature type="transmembrane region" description="Helical" evidence="7">
    <location>
        <begin position="65"/>
        <end position="84"/>
    </location>
</feature>
<dbReference type="PIRSF" id="PIRSF019239">
    <property type="entry name" value="MrpE"/>
    <property type="match status" value="1"/>
</dbReference>
<gene>
    <name evidence="8" type="ORF">JFL75_08760</name>
</gene>
<sequence length="170" mass="19582">MDAGKKWRLFRLFFTFIILFLCWFLFSGSGDLYSFFVGFAGALIMASLSYDVFIEEFEAGRRSVIPRFFPALIFGFQLIIAMYASSFRVLGALFHRKLNPRVVHFRSRLHSDLARVVLAQSITFTPGTVTLELDDDHYIVHWLFATTRHSGRAGEEVKGGLEKSIRRIWS</sequence>
<evidence type="ECO:0000313" key="8">
    <source>
        <dbReference type="EMBL" id="QQO10992.1"/>
    </source>
</evidence>
<name>A0A7T7XR68_9SPIR</name>
<protein>
    <submittedName>
        <fullName evidence="8">Na+/H+ antiporter subunit E</fullName>
    </submittedName>
</protein>
<evidence type="ECO:0000256" key="7">
    <source>
        <dbReference type="SAM" id="Phobius"/>
    </source>
</evidence>
<dbReference type="Pfam" id="PF01899">
    <property type="entry name" value="MNHE"/>
    <property type="match status" value="1"/>
</dbReference>
<dbReference type="InterPro" id="IPR002758">
    <property type="entry name" value="Cation_antiport_E"/>
</dbReference>
<keyword evidence="9" id="KW-1185">Reference proteome</keyword>
<feature type="transmembrane region" description="Helical" evidence="7">
    <location>
        <begin position="32"/>
        <end position="53"/>
    </location>
</feature>
<dbReference type="PANTHER" id="PTHR34584">
    <property type="entry name" value="NA(+)/H(+) ANTIPORTER SUBUNIT E1"/>
    <property type="match status" value="1"/>
</dbReference>
<reference evidence="8" key="1">
    <citation type="submission" date="2021-01" db="EMBL/GenBank/DDBJ databases">
        <title>Description of Breznakiella homolactica.</title>
        <authorList>
            <person name="Song Y."/>
            <person name="Brune A."/>
        </authorList>
    </citation>
    <scope>NUCLEOTIDE SEQUENCE</scope>
    <source>
        <strain evidence="8">RmG30</strain>
    </source>
</reference>
<dbReference type="Proteomes" id="UP000595917">
    <property type="component" value="Chromosome"/>
</dbReference>
<proteinExistence type="inferred from homology"/>
<evidence type="ECO:0000256" key="6">
    <source>
        <dbReference type="ARBA" id="ARBA00023136"/>
    </source>
</evidence>
<evidence type="ECO:0000256" key="2">
    <source>
        <dbReference type="ARBA" id="ARBA00006228"/>
    </source>
</evidence>